<dbReference type="PROSITE" id="PS51257">
    <property type="entry name" value="PROKAR_LIPOPROTEIN"/>
    <property type="match status" value="1"/>
</dbReference>
<dbReference type="InterPro" id="IPR024520">
    <property type="entry name" value="DUF3558"/>
</dbReference>
<organism evidence="2 3">
    <name type="scientific">Labedaea rhizosphaerae</name>
    <dbReference type="NCBI Taxonomy" id="598644"/>
    <lineage>
        <taxon>Bacteria</taxon>
        <taxon>Bacillati</taxon>
        <taxon>Actinomycetota</taxon>
        <taxon>Actinomycetes</taxon>
        <taxon>Pseudonocardiales</taxon>
        <taxon>Pseudonocardiaceae</taxon>
        <taxon>Labedaea</taxon>
    </lineage>
</organism>
<dbReference type="AlphaFoldDB" id="A0A4R6S5M2"/>
<dbReference type="Pfam" id="PF12079">
    <property type="entry name" value="DUF3558"/>
    <property type="match status" value="1"/>
</dbReference>
<gene>
    <name evidence="2" type="ORF">EV186_105294</name>
</gene>
<reference evidence="2 3" key="1">
    <citation type="submission" date="2019-03" db="EMBL/GenBank/DDBJ databases">
        <title>Genomic Encyclopedia of Type Strains, Phase IV (KMG-IV): sequencing the most valuable type-strain genomes for metagenomic binning, comparative biology and taxonomic classification.</title>
        <authorList>
            <person name="Goeker M."/>
        </authorList>
    </citation>
    <scope>NUCLEOTIDE SEQUENCE [LARGE SCALE GENOMIC DNA]</scope>
    <source>
        <strain evidence="2 3">DSM 45361</strain>
    </source>
</reference>
<dbReference type="EMBL" id="SNXZ01000005">
    <property type="protein sequence ID" value="TDP95062.1"/>
    <property type="molecule type" value="Genomic_DNA"/>
</dbReference>
<evidence type="ECO:0000313" key="2">
    <source>
        <dbReference type="EMBL" id="TDP95062.1"/>
    </source>
</evidence>
<proteinExistence type="predicted"/>
<name>A0A4R6S5M2_LABRH</name>
<dbReference type="Proteomes" id="UP000295444">
    <property type="component" value="Unassembled WGS sequence"/>
</dbReference>
<keyword evidence="3" id="KW-1185">Reference proteome</keyword>
<accession>A0A4R6S5M2</accession>
<comment type="caution">
    <text evidence="2">The sequence shown here is derived from an EMBL/GenBank/DDBJ whole genome shotgun (WGS) entry which is preliminary data.</text>
</comment>
<protein>
    <submittedName>
        <fullName evidence="2">Uncharacterized protein DUF3558</fullName>
    </submittedName>
</protein>
<evidence type="ECO:0000313" key="3">
    <source>
        <dbReference type="Proteomes" id="UP000295444"/>
    </source>
</evidence>
<evidence type="ECO:0000256" key="1">
    <source>
        <dbReference type="SAM" id="SignalP"/>
    </source>
</evidence>
<sequence length="199" mass="20624">MTLRIAAVGAAAALVGVLLAGCGEKDSPPPGPTTRTVATTSASAAPAELASFVASPCSVLTDAQRTALDKNGFTVRAGTVKAHAQSPTCQYGDLQHRETGTLWVTAFVVTDAGLAELTADHAKGLSPEYWKQGTLASHPVLYYTGQGSPEFCSVAIGFTDRSYVGVEVTKFNTDKPREDTCKSTTAVAEQVLATITGSE</sequence>
<dbReference type="RefSeq" id="WP_166659373.1">
    <property type="nucleotide sequence ID" value="NZ_SNXZ01000005.1"/>
</dbReference>
<keyword evidence="1" id="KW-0732">Signal</keyword>
<feature type="chain" id="PRO_5038532856" evidence="1">
    <location>
        <begin position="21"/>
        <end position="199"/>
    </location>
</feature>
<feature type="signal peptide" evidence="1">
    <location>
        <begin position="1"/>
        <end position="20"/>
    </location>
</feature>